<organism evidence="2 3">
    <name type="scientific">Tanacetum coccineum</name>
    <dbReference type="NCBI Taxonomy" id="301880"/>
    <lineage>
        <taxon>Eukaryota</taxon>
        <taxon>Viridiplantae</taxon>
        <taxon>Streptophyta</taxon>
        <taxon>Embryophyta</taxon>
        <taxon>Tracheophyta</taxon>
        <taxon>Spermatophyta</taxon>
        <taxon>Magnoliopsida</taxon>
        <taxon>eudicotyledons</taxon>
        <taxon>Gunneridae</taxon>
        <taxon>Pentapetalae</taxon>
        <taxon>asterids</taxon>
        <taxon>campanulids</taxon>
        <taxon>Asterales</taxon>
        <taxon>Asteraceae</taxon>
        <taxon>Asteroideae</taxon>
        <taxon>Anthemideae</taxon>
        <taxon>Anthemidinae</taxon>
        <taxon>Tanacetum</taxon>
    </lineage>
</organism>
<feature type="compositionally biased region" description="Basic residues" evidence="1">
    <location>
        <begin position="250"/>
        <end position="260"/>
    </location>
</feature>
<name>A0ABQ5I9M4_9ASTR</name>
<protein>
    <submittedName>
        <fullName evidence="2">Uncharacterized protein</fullName>
    </submittedName>
</protein>
<reference evidence="2" key="1">
    <citation type="journal article" date="2022" name="Int. J. Mol. Sci.">
        <title>Draft Genome of Tanacetum Coccineum: Genomic Comparison of Closely Related Tanacetum-Family Plants.</title>
        <authorList>
            <person name="Yamashiro T."/>
            <person name="Shiraishi A."/>
            <person name="Nakayama K."/>
            <person name="Satake H."/>
        </authorList>
    </citation>
    <scope>NUCLEOTIDE SEQUENCE</scope>
</reference>
<feature type="compositionally biased region" description="Basic and acidic residues" evidence="1">
    <location>
        <begin position="162"/>
        <end position="179"/>
    </location>
</feature>
<dbReference type="PANTHER" id="PTHR24149:SF14">
    <property type="entry name" value="ANKYRIN REPEAT DOMAIN 12"/>
    <property type="match status" value="1"/>
</dbReference>
<feature type="compositionally biased region" description="Basic and acidic residues" evidence="1">
    <location>
        <begin position="27"/>
        <end position="57"/>
    </location>
</feature>
<evidence type="ECO:0000256" key="1">
    <source>
        <dbReference type="SAM" id="MobiDB-lite"/>
    </source>
</evidence>
<feature type="compositionally biased region" description="Basic residues" evidence="1">
    <location>
        <begin position="58"/>
        <end position="76"/>
    </location>
</feature>
<sequence>MTNALTRSGLIRSFRLKASAITFDFPGCEHRRKERDMIEKAGKREKERKEERRNGGKERKKKKRKEEKRERGRKRGKGGEREKRKIGERKDKVERGEARKIRKREEGRRRRKRGRGGERKGKEERKGGKGKKGKRMGEERKGKGIEKRGKEGEKERRKRKKKEENEREGRGIGKGERERGKRKKKETGTGEREEERKRRKKRERGETERKKGRGRRKKKRRKEKYLVKGGKEEKGKERKEESRNEEGKRGKGRRGRKGKKKKEEEEKGKIGRGKEEGKKKGKEEKERRKRKMKFNNKDVQGLTRKKCTGDAPGDVDDAAAGGQNTKFALPASAVSLLGFGETFGSDEVFDPSAPSIFDTTPEDVAEKPLYDRFVKAVGMHAVPHLYTGNFMPPSENILTFDKSSDSETTGFASCVSSVKSSSSKTNEPLASAPSSVAFQTLSETADQQPSSTNDNSTFSCWWGNRPTICSAEVVGNSTTFCSAGLVGLDQHLFPLGNPHKNRDLGIIDSGCSRSMTGNKEKLDDFVKIVGELQNFNLFSVSQICDTKNKVLFTDKECPILSKEFQLPKNSQVVLRVPRRNNLYCFHLSDIKLIKMHCLLAKILCWSTKWHEGWLMVNFQNHEQAAKHGLVNGLPSKLFTNEHNCVACNKGKQHKASYKAITGGLASKEGPPAILATIDSTPYTITESLVRSQLQLDDEGGVEDLTIADIYLGMDNLRYPSEGKLTFFKNKFSPQWRFLVQTNSILSQYTKSGSWDQFGSQLAIAIICLTEERRFLQMILEIEPKNTKQYHAFKLTSKMFANMRLNFQGDHMPLLGTMLPPAQAAIAIVSILCRKGILRHLGNYAHKLLFKEVVGKLVKKVKLLEDKLKGRKRKFVMTDSDKEEDVEQDVDPLIKLAKAAAAASAVPTGGSHDADIPPSSYIPSDEFAGGSDVPAGATTGPSADPANKSKSPFVRKRPFQSEKEHLGTSGRR</sequence>
<feature type="compositionally biased region" description="Basic residues" evidence="1">
    <location>
        <begin position="210"/>
        <end position="223"/>
    </location>
</feature>
<dbReference type="InterPro" id="IPR053210">
    <property type="entry name" value="ANKRD12"/>
</dbReference>
<feature type="compositionally biased region" description="Basic and acidic residues" evidence="1">
    <location>
        <begin position="135"/>
        <end position="155"/>
    </location>
</feature>
<reference evidence="2" key="2">
    <citation type="submission" date="2022-01" db="EMBL/GenBank/DDBJ databases">
        <authorList>
            <person name="Yamashiro T."/>
            <person name="Shiraishi A."/>
            <person name="Satake H."/>
            <person name="Nakayama K."/>
        </authorList>
    </citation>
    <scope>NUCLEOTIDE SEQUENCE</scope>
</reference>
<keyword evidence="3" id="KW-1185">Reference proteome</keyword>
<dbReference type="Proteomes" id="UP001151760">
    <property type="component" value="Unassembled WGS sequence"/>
</dbReference>
<feature type="compositionally biased region" description="Basic and acidic residues" evidence="1">
    <location>
        <begin position="77"/>
        <end position="108"/>
    </location>
</feature>
<feature type="compositionally biased region" description="Basic and acidic residues" evidence="1">
    <location>
        <begin position="224"/>
        <end position="249"/>
    </location>
</feature>
<dbReference type="EMBL" id="BQNB010020517">
    <property type="protein sequence ID" value="GJT96834.1"/>
    <property type="molecule type" value="Genomic_DNA"/>
</dbReference>
<evidence type="ECO:0000313" key="3">
    <source>
        <dbReference type="Proteomes" id="UP001151760"/>
    </source>
</evidence>
<feature type="compositionally biased region" description="Basic and acidic residues" evidence="1">
    <location>
        <begin position="261"/>
        <end position="286"/>
    </location>
</feature>
<proteinExistence type="predicted"/>
<feature type="region of interest" description="Disordered" evidence="1">
    <location>
        <begin position="906"/>
        <end position="971"/>
    </location>
</feature>
<feature type="region of interest" description="Disordered" evidence="1">
    <location>
        <begin position="22"/>
        <end position="294"/>
    </location>
</feature>
<feature type="compositionally biased region" description="Basic and acidic residues" evidence="1">
    <location>
        <begin position="186"/>
        <end position="196"/>
    </location>
</feature>
<accession>A0ABQ5I9M4</accession>
<feature type="compositionally biased region" description="Basic and acidic residues" evidence="1">
    <location>
        <begin position="115"/>
        <end position="127"/>
    </location>
</feature>
<gene>
    <name evidence="2" type="ORF">Tco_1092352</name>
</gene>
<comment type="caution">
    <text evidence="2">The sequence shown here is derived from an EMBL/GenBank/DDBJ whole genome shotgun (WGS) entry which is preliminary data.</text>
</comment>
<dbReference type="PANTHER" id="PTHR24149">
    <property type="entry name" value="ANKYRIN REPEAT DOMAIN-CONTAINING PROTEIN 12"/>
    <property type="match status" value="1"/>
</dbReference>
<evidence type="ECO:0000313" key="2">
    <source>
        <dbReference type="EMBL" id="GJT96834.1"/>
    </source>
</evidence>